<dbReference type="SMART" id="SM00093">
    <property type="entry name" value="SERPIN"/>
    <property type="match status" value="1"/>
</dbReference>
<dbReference type="InterPro" id="IPR023796">
    <property type="entry name" value="Serpin_dom"/>
</dbReference>
<evidence type="ECO:0000256" key="2">
    <source>
        <dbReference type="ARBA" id="ARBA00009500"/>
    </source>
</evidence>
<keyword evidence="5" id="KW-0732">Signal</keyword>
<dbReference type="InterPro" id="IPR000215">
    <property type="entry name" value="Serpin_fam"/>
</dbReference>
<proteinExistence type="inferred from homology"/>
<reference evidence="10" key="2">
    <citation type="submission" date="2020-05" db="UniProtKB">
        <authorList>
            <consortium name="EnsemblMetazoa"/>
        </authorList>
    </citation>
    <scope>IDENTIFICATION</scope>
    <source>
        <strain evidence="10">IAEA</strain>
    </source>
</reference>
<comment type="similarity">
    <text evidence="2 8">Belongs to the serpin family.</text>
</comment>
<dbReference type="GO" id="GO:0005615">
    <property type="term" value="C:extracellular space"/>
    <property type="evidence" value="ECO:0007669"/>
    <property type="project" value="InterPro"/>
</dbReference>
<dbReference type="InterPro" id="IPR042185">
    <property type="entry name" value="Serpin_sf_2"/>
</dbReference>
<dbReference type="CDD" id="cd19601">
    <property type="entry name" value="serpin42Da-like"/>
    <property type="match status" value="1"/>
</dbReference>
<keyword evidence="3" id="KW-0964">Secreted</keyword>
<evidence type="ECO:0000256" key="1">
    <source>
        <dbReference type="ARBA" id="ARBA00004613"/>
    </source>
</evidence>
<dbReference type="InterPro" id="IPR036186">
    <property type="entry name" value="Serpin_sf"/>
</dbReference>
<keyword evidence="6" id="KW-0722">Serine protease inhibitor</keyword>
<comment type="subcellular location">
    <subcellularLocation>
        <location evidence="1">Secreted</location>
    </subcellularLocation>
</comment>
<evidence type="ECO:0000256" key="8">
    <source>
        <dbReference type="RuleBase" id="RU000411"/>
    </source>
</evidence>
<evidence type="ECO:0000313" key="11">
    <source>
        <dbReference type="Proteomes" id="UP000091820"/>
    </source>
</evidence>
<evidence type="ECO:0000313" key="10">
    <source>
        <dbReference type="EnsemblMetazoa" id="GBRI011243-PA"/>
    </source>
</evidence>
<dbReference type="InterPro" id="IPR023795">
    <property type="entry name" value="Serpin_CS"/>
</dbReference>
<dbReference type="Proteomes" id="UP000091820">
    <property type="component" value="Unassembled WGS sequence"/>
</dbReference>
<feature type="domain" description="Serpin" evidence="9">
    <location>
        <begin position="51"/>
        <end position="412"/>
    </location>
</feature>
<evidence type="ECO:0000256" key="4">
    <source>
        <dbReference type="ARBA" id="ARBA00022690"/>
    </source>
</evidence>
<dbReference type="Gene3D" id="3.30.497.10">
    <property type="entry name" value="Antithrombin, subunit I, domain 2"/>
    <property type="match status" value="1"/>
</dbReference>
<dbReference type="PANTHER" id="PTHR11461">
    <property type="entry name" value="SERINE PROTEASE INHIBITOR, SERPIN"/>
    <property type="match status" value="1"/>
</dbReference>
<dbReference type="STRING" id="37001.A0A1A9W9K2"/>
<evidence type="ECO:0000256" key="3">
    <source>
        <dbReference type="ARBA" id="ARBA00022525"/>
    </source>
</evidence>
<dbReference type="PROSITE" id="PS00284">
    <property type="entry name" value="SERPIN"/>
    <property type="match status" value="1"/>
</dbReference>
<accession>A0A1A9W9K2</accession>
<dbReference type="AlphaFoldDB" id="A0A1A9W9K2"/>
<dbReference type="PANTHER" id="PTHR11461:SF211">
    <property type="entry name" value="GH10112P-RELATED"/>
    <property type="match status" value="1"/>
</dbReference>
<sequence length="412" mass="46830">MELFLVDSTRYLKILIFSYLLSFFVIAEANIDTTMTSNEERFASGLENFSTKLYANLAANNRGKNLIFSPFSIQTCAAMVRLGAEGSTAKELDEGLNLVSDNLTAMADLYYNILSQYEKSDILKIANKIYVQKDYEVQDEFNSLLNDKFFSKAEEINFTANVDAAKAINSWVALKTNNRIQDLILPASLDGDTRLILLNAIHFKGEWVHKFPERATVVKDFYLDETNSIKVPMMHVEQRFRYGSLPQLDASVLEMEYKDSDLSMLILLPNTRTGLKDLEDKLKTISLKDIMASMFATKVKVEMPKFKAEFETELKNAFKQLGITRMFSQQSEFGKMLKSKEPLQVSKVIHKAFIEVNEKGTEAAAATGIKVMLLSAPMMPEIPERFTADHPFYYVILNSKNVELFKGSVRKF</sequence>
<dbReference type="SUPFAM" id="SSF56574">
    <property type="entry name" value="Serpins"/>
    <property type="match status" value="1"/>
</dbReference>
<organism evidence="10 11">
    <name type="scientific">Glossina brevipalpis</name>
    <dbReference type="NCBI Taxonomy" id="37001"/>
    <lineage>
        <taxon>Eukaryota</taxon>
        <taxon>Metazoa</taxon>
        <taxon>Ecdysozoa</taxon>
        <taxon>Arthropoda</taxon>
        <taxon>Hexapoda</taxon>
        <taxon>Insecta</taxon>
        <taxon>Pterygota</taxon>
        <taxon>Neoptera</taxon>
        <taxon>Endopterygota</taxon>
        <taxon>Diptera</taxon>
        <taxon>Brachycera</taxon>
        <taxon>Muscomorpha</taxon>
        <taxon>Hippoboscoidea</taxon>
        <taxon>Glossinidae</taxon>
        <taxon>Glossina</taxon>
    </lineage>
</organism>
<keyword evidence="4" id="KW-0646">Protease inhibitor</keyword>
<dbReference type="GO" id="GO:0004867">
    <property type="term" value="F:serine-type endopeptidase inhibitor activity"/>
    <property type="evidence" value="ECO:0007669"/>
    <property type="project" value="UniProtKB-KW"/>
</dbReference>
<dbReference type="FunFam" id="2.30.39.10:FF:000030">
    <property type="entry name" value="Serpin 2"/>
    <property type="match status" value="1"/>
</dbReference>
<protein>
    <recommendedName>
        <fullName evidence="9">Serpin domain-containing protein</fullName>
    </recommendedName>
</protein>
<dbReference type="EnsemblMetazoa" id="GBRI011243-RA">
    <property type="protein sequence ID" value="GBRI011243-PA"/>
    <property type="gene ID" value="GBRI011243"/>
</dbReference>
<dbReference type="InterPro" id="IPR042178">
    <property type="entry name" value="Serpin_sf_1"/>
</dbReference>
<keyword evidence="7" id="KW-0325">Glycoprotein</keyword>
<evidence type="ECO:0000256" key="7">
    <source>
        <dbReference type="ARBA" id="ARBA00023180"/>
    </source>
</evidence>
<dbReference type="Pfam" id="PF00079">
    <property type="entry name" value="Serpin"/>
    <property type="match status" value="1"/>
</dbReference>
<dbReference type="Gene3D" id="2.30.39.10">
    <property type="entry name" value="Alpha-1-antitrypsin, domain 1"/>
    <property type="match status" value="1"/>
</dbReference>
<reference evidence="11" key="1">
    <citation type="submission" date="2014-03" db="EMBL/GenBank/DDBJ databases">
        <authorList>
            <person name="Aksoy S."/>
            <person name="Warren W."/>
            <person name="Wilson R.K."/>
        </authorList>
    </citation>
    <scope>NUCLEOTIDE SEQUENCE [LARGE SCALE GENOMIC DNA]</scope>
    <source>
        <strain evidence="11">IAEA</strain>
    </source>
</reference>
<evidence type="ECO:0000259" key="9">
    <source>
        <dbReference type="SMART" id="SM00093"/>
    </source>
</evidence>
<keyword evidence="11" id="KW-1185">Reference proteome</keyword>
<name>A0A1A9W9K2_9MUSC</name>
<evidence type="ECO:0000256" key="5">
    <source>
        <dbReference type="ARBA" id="ARBA00022729"/>
    </source>
</evidence>
<evidence type="ECO:0000256" key="6">
    <source>
        <dbReference type="ARBA" id="ARBA00022900"/>
    </source>
</evidence>
<dbReference type="VEuPathDB" id="VectorBase:GBRI011243"/>